<organism evidence="8 9">
    <name type="scientific">Sphingomonas rosea</name>
    <dbReference type="NCBI Taxonomy" id="335605"/>
    <lineage>
        <taxon>Bacteria</taxon>
        <taxon>Pseudomonadati</taxon>
        <taxon>Pseudomonadota</taxon>
        <taxon>Alphaproteobacteria</taxon>
        <taxon>Sphingomonadales</taxon>
        <taxon>Sphingomonadaceae</taxon>
        <taxon>Sphingomonas</taxon>
    </lineage>
</organism>
<dbReference type="InterPro" id="IPR001360">
    <property type="entry name" value="Glyco_hydro_1"/>
</dbReference>
<dbReference type="RefSeq" id="WP_344695461.1">
    <property type="nucleotide sequence ID" value="NZ_BAABBR010000001.1"/>
</dbReference>
<dbReference type="Gene3D" id="3.90.25.10">
    <property type="entry name" value="UDP-galactose 4-epimerase, domain 1"/>
    <property type="match status" value="1"/>
</dbReference>
<dbReference type="SUPFAM" id="SSF51735">
    <property type="entry name" value="NAD(P)-binding Rossmann-fold domains"/>
    <property type="match status" value="1"/>
</dbReference>
<keyword evidence="9" id="KW-1185">Reference proteome</keyword>
<evidence type="ECO:0000256" key="6">
    <source>
        <dbReference type="RuleBase" id="RU364082"/>
    </source>
</evidence>
<comment type="cofactor">
    <cofactor evidence="6">
        <name>Mg(2+)</name>
        <dbReference type="ChEBI" id="CHEBI:18420"/>
    </cofactor>
    <text evidence="6">Binds 1 Mg(2+) ion per monomer.</text>
</comment>
<evidence type="ECO:0000256" key="4">
    <source>
        <dbReference type="ARBA" id="ARBA00017099"/>
    </source>
</evidence>
<dbReference type="InterPro" id="IPR005913">
    <property type="entry name" value="dTDP_dehydrorham_reduct"/>
</dbReference>
<feature type="domain" description="RmlD-like substrate binding" evidence="7">
    <location>
        <begin position="425"/>
        <end position="653"/>
    </location>
</feature>
<dbReference type="InterPro" id="IPR036291">
    <property type="entry name" value="NAD(P)-bd_dom_sf"/>
</dbReference>
<dbReference type="SUPFAM" id="SSF51445">
    <property type="entry name" value="(Trans)glycosidases"/>
    <property type="match status" value="1"/>
</dbReference>
<proteinExistence type="inferred from homology"/>
<comment type="catalytic activity">
    <reaction evidence="5 6">
        <text>dTDP-beta-L-rhamnose + NADP(+) = dTDP-4-dehydro-beta-L-rhamnose + NADPH + H(+)</text>
        <dbReference type="Rhea" id="RHEA:21796"/>
        <dbReference type="ChEBI" id="CHEBI:15378"/>
        <dbReference type="ChEBI" id="CHEBI:57510"/>
        <dbReference type="ChEBI" id="CHEBI:57783"/>
        <dbReference type="ChEBI" id="CHEBI:58349"/>
        <dbReference type="ChEBI" id="CHEBI:62830"/>
        <dbReference type="EC" id="1.1.1.133"/>
    </reaction>
</comment>
<sequence>MRVGDIVRDQLVETGHATRLTDIDALADLGIRAVRYPILWEKVTRPDGSLDFAWHDERLRRLRDRGVDVVAGLLHHGTGPAGTALTDPDLAGKLAEFARAVATRYPWIRRWTPVNEPFTTARFSYLYGIWQPHRTSFDEALRVLVNEVEATASAMAAIRAVVPGAELVATEDLGKTFSTAELAYQAAHENHRRWLTFDLMTGRVDKRHPFYGWLVRAGVAPGRLEALRDGRARPDILAIDHYLTSERYLDHRVECYPGVEPGHNGRHHYVDVEAVRVPHLTRRLGPGKRLLEAWRRYRIPLVVGEVHHGCSREEQLRWLAQVWRETEDARASGADVRAVTLWALFGAVDWRSLMTRREGSYDTGAFETRGPVARPTLVAKAAATLARTGRFDHPALDAPPWWRRPARVTWTTRTLREAPLPGRPLLVTGGGGRLGHAFSTLCHHRGLRHVLTNRAALDITDAVAIEHALDQVQPWAVINTAGFVRVPEAEHEHDDCFAINTTGPELLATACHRRGIPLVTFSSDLVFDGQLGRPYVEPDPTSPATVYGRSKAEAEDRVIAIDPQALIIRTSAFFGPWDRRNFLHDTLDKLERGEEVAASDNAVVTPTYLPDLVHATLDLLLDGEHGIWHLANQGSISWHGLAREIADRTKFSARPIVDSGGPRTDNSLGTSRGQILRPLDHALDDFVRASGHRPG</sequence>
<keyword evidence="6" id="KW-0521">NADP</keyword>
<dbReference type="PANTHER" id="PTHR10491">
    <property type="entry name" value="DTDP-4-DEHYDRORHAMNOSE REDUCTASE"/>
    <property type="match status" value="1"/>
</dbReference>
<evidence type="ECO:0000256" key="2">
    <source>
        <dbReference type="ARBA" id="ARBA00010944"/>
    </source>
</evidence>
<keyword evidence="6" id="KW-0560">Oxidoreductase</keyword>
<dbReference type="EMBL" id="BAABBR010000001">
    <property type="protein sequence ID" value="GAA4029230.1"/>
    <property type="molecule type" value="Genomic_DNA"/>
</dbReference>
<dbReference type="Gene3D" id="3.20.20.80">
    <property type="entry name" value="Glycosidases"/>
    <property type="match status" value="1"/>
</dbReference>
<comment type="pathway">
    <text evidence="1 6">Carbohydrate biosynthesis; dTDP-L-rhamnose biosynthesis.</text>
</comment>
<protein>
    <recommendedName>
        <fullName evidence="4 6">dTDP-4-dehydrorhamnose reductase</fullName>
        <ecNumber evidence="3 6">1.1.1.133</ecNumber>
    </recommendedName>
</protein>
<comment type="function">
    <text evidence="6">Catalyzes the reduction of dTDP-6-deoxy-L-lyxo-4-hexulose to yield dTDP-L-rhamnose.</text>
</comment>
<gene>
    <name evidence="8" type="ORF">GCM10022281_05460</name>
</gene>
<comment type="caution">
    <text evidence="8">The sequence shown here is derived from an EMBL/GenBank/DDBJ whole genome shotgun (WGS) entry which is preliminary data.</text>
</comment>
<evidence type="ECO:0000256" key="1">
    <source>
        <dbReference type="ARBA" id="ARBA00004781"/>
    </source>
</evidence>
<dbReference type="CDD" id="cd05254">
    <property type="entry name" value="dTDP_HR_like_SDR_e"/>
    <property type="match status" value="1"/>
</dbReference>
<evidence type="ECO:0000259" key="7">
    <source>
        <dbReference type="Pfam" id="PF04321"/>
    </source>
</evidence>
<accession>A0ABP7TR52</accession>
<dbReference type="PANTHER" id="PTHR10491:SF4">
    <property type="entry name" value="METHIONINE ADENOSYLTRANSFERASE 2 SUBUNIT BETA"/>
    <property type="match status" value="1"/>
</dbReference>
<evidence type="ECO:0000256" key="3">
    <source>
        <dbReference type="ARBA" id="ARBA00012929"/>
    </source>
</evidence>
<dbReference type="Pfam" id="PF04321">
    <property type="entry name" value="RmlD_sub_bind"/>
    <property type="match status" value="1"/>
</dbReference>
<evidence type="ECO:0000313" key="9">
    <source>
        <dbReference type="Proteomes" id="UP001424459"/>
    </source>
</evidence>
<dbReference type="EC" id="1.1.1.133" evidence="3 6"/>
<evidence type="ECO:0000256" key="5">
    <source>
        <dbReference type="ARBA" id="ARBA00048200"/>
    </source>
</evidence>
<name>A0ABP7TR52_9SPHN</name>
<dbReference type="Gene3D" id="3.40.50.720">
    <property type="entry name" value="NAD(P)-binding Rossmann-like Domain"/>
    <property type="match status" value="1"/>
</dbReference>
<dbReference type="InterPro" id="IPR017853">
    <property type="entry name" value="GH"/>
</dbReference>
<dbReference type="Proteomes" id="UP001424459">
    <property type="component" value="Unassembled WGS sequence"/>
</dbReference>
<reference evidence="9" key="1">
    <citation type="journal article" date="2019" name="Int. J. Syst. Evol. Microbiol.">
        <title>The Global Catalogue of Microorganisms (GCM) 10K type strain sequencing project: providing services to taxonomists for standard genome sequencing and annotation.</title>
        <authorList>
            <consortium name="The Broad Institute Genomics Platform"/>
            <consortium name="The Broad Institute Genome Sequencing Center for Infectious Disease"/>
            <person name="Wu L."/>
            <person name="Ma J."/>
        </authorList>
    </citation>
    <scope>NUCLEOTIDE SEQUENCE [LARGE SCALE GENOMIC DNA]</scope>
    <source>
        <strain evidence="9">JCM 17564</strain>
    </source>
</reference>
<comment type="similarity">
    <text evidence="2 6">Belongs to the dTDP-4-dehydrorhamnose reductase family.</text>
</comment>
<evidence type="ECO:0000313" key="8">
    <source>
        <dbReference type="EMBL" id="GAA4029230.1"/>
    </source>
</evidence>
<dbReference type="InterPro" id="IPR029903">
    <property type="entry name" value="RmlD-like-bd"/>
</dbReference>
<dbReference type="Pfam" id="PF00232">
    <property type="entry name" value="Glyco_hydro_1"/>
    <property type="match status" value="1"/>
</dbReference>